<feature type="region of interest" description="Disordered" evidence="1">
    <location>
        <begin position="1"/>
        <end position="72"/>
    </location>
</feature>
<protein>
    <submittedName>
        <fullName evidence="2">Uncharacterized protein</fullName>
    </submittedName>
</protein>
<feature type="region of interest" description="Disordered" evidence="1">
    <location>
        <begin position="268"/>
        <end position="290"/>
    </location>
</feature>
<evidence type="ECO:0000313" key="2">
    <source>
        <dbReference type="EMBL" id="KAK9817659.1"/>
    </source>
</evidence>
<name>A0AAW1Q6G7_9CHLO</name>
<feature type="compositionally biased region" description="Polar residues" evidence="1">
    <location>
        <begin position="33"/>
        <end position="42"/>
    </location>
</feature>
<proteinExistence type="predicted"/>
<dbReference type="EMBL" id="JALJOR010000004">
    <property type="protein sequence ID" value="KAK9817659.1"/>
    <property type="molecule type" value="Genomic_DNA"/>
</dbReference>
<reference evidence="2 3" key="1">
    <citation type="journal article" date="2024" name="Nat. Commun.">
        <title>Phylogenomics reveals the evolutionary origins of lichenization in chlorophyte algae.</title>
        <authorList>
            <person name="Puginier C."/>
            <person name="Libourel C."/>
            <person name="Otte J."/>
            <person name="Skaloud P."/>
            <person name="Haon M."/>
            <person name="Grisel S."/>
            <person name="Petersen M."/>
            <person name="Berrin J.G."/>
            <person name="Delaux P.M."/>
            <person name="Dal Grande F."/>
            <person name="Keller J."/>
        </authorList>
    </citation>
    <scope>NUCLEOTIDE SEQUENCE [LARGE SCALE GENOMIC DNA]</scope>
    <source>
        <strain evidence="2 3">SAG 2043</strain>
    </source>
</reference>
<organism evidence="2 3">
    <name type="scientific">[Myrmecia] bisecta</name>
    <dbReference type="NCBI Taxonomy" id="41462"/>
    <lineage>
        <taxon>Eukaryota</taxon>
        <taxon>Viridiplantae</taxon>
        <taxon>Chlorophyta</taxon>
        <taxon>core chlorophytes</taxon>
        <taxon>Trebouxiophyceae</taxon>
        <taxon>Trebouxiales</taxon>
        <taxon>Trebouxiaceae</taxon>
        <taxon>Myrmecia</taxon>
    </lineage>
</organism>
<gene>
    <name evidence="2" type="ORF">WJX72_000276</name>
</gene>
<dbReference type="InterPro" id="IPR044194">
    <property type="entry name" value="BLISTER"/>
</dbReference>
<evidence type="ECO:0000256" key="1">
    <source>
        <dbReference type="SAM" id="MobiDB-lite"/>
    </source>
</evidence>
<dbReference type="PANTHER" id="PTHR47490">
    <property type="entry name" value="PROTEIN BLISTER"/>
    <property type="match status" value="1"/>
</dbReference>
<accession>A0AAW1Q6G7</accession>
<feature type="compositionally biased region" description="Polar residues" evidence="1">
    <location>
        <begin position="62"/>
        <end position="72"/>
    </location>
</feature>
<feature type="compositionally biased region" description="Basic and acidic residues" evidence="1">
    <location>
        <begin position="1"/>
        <end position="20"/>
    </location>
</feature>
<dbReference type="AlphaFoldDB" id="A0AAW1Q6G7"/>
<dbReference type="GO" id="GO:0040008">
    <property type="term" value="P:regulation of growth"/>
    <property type="evidence" value="ECO:0007669"/>
    <property type="project" value="InterPro"/>
</dbReference>
<dbReference type="PANTHER" id="PTHR47490:SF2">
    <property type="entry name" value="PROTEIN BLISTER"/>
    <property type="match status" value="1"/>
</dbReference>
<comment type="caution">
    <text evidence="2">The sequence shown here is derived from an EMBL/GenBank/DDBJ whole genome shotgun (WGS) entry which is preliminary data.</text>
</comment>
<feature type="region of interest" description="Disordered" evidence="1">
    <location>
        <begin position="382"/>
        <end position="404"/>
    </location>
</feature>
<dbReference type="Proteomes" id="UP001489004">
    <property type="component" value="Unassembled WGS sequence"/>
</dbReference>
<evidence type="ECO:0000313" key="3">
    <source>
        <dbReference type="Proteomes" id="UP001489004"/>
    </source>
</evidence>
<sequence>MSATKSKKELADAGRRKLEASEQESEQLGDRPPSTSYAQLSGSYLGKPGHPAEGNSRAAGGEQTSTSYAQLSDSILGRQSGQHQSKGNSNVAGHTATSYGKDFSTLQQYIDDLTQEKFELMRGLEQQRRLAETLAAENMALTEDFNRQGAGFQDVKKLLERYKAEIAAQQMALQSVAAERDACRGGVTESAERIKAVASEVVALEETVLKLRSANLKLERETEQAKGAERKALHLLQTASTDRGSLQAMIEALQEEKRTLSAKLRRATVGSHLQAERPPRDASTQTAAAAEVDTGRLTEVAASAPETQASTPAPAAAALVSDKRHMLGALEARLAQVAQLQAANGELRYKLESMTQRFELAVAQSSFAAAAAAAQADGEGYVKSANVTPQPMPRRPLRAPREEQRSGGVLTWLAHLVAPPPPQRLTARRLV</sequence>
<keyword evidence="3" id="KW-1185">Reference proteome</keyword>